<organism evidence="1 2">
    <name type="scientific">Trifolium medium</name>
    <dbReference type="NCBI Taxonomy" id="97028"/>
    <lineage>
        <taxon>Eukaryota</taxon>
        <taxon>Viridiplantae</taxon>
        <taxon>Streptophyta</taxon>
        <taxon>Embryophyta</taxon>
        <taxon>Tracheophyta</taxon>
        <taxon>Spermatophyta</taxon>
        <taxon>Magnoliopsida</taxon>
        <taxon>eudicotyledons</taxon>
        <taxon>Gunneridae</taxon>
        <taxon>Pentapetalae</taxon>
        <taxon>rosids</taxon>
        <taxon>fabids</taxon>
        <taxon>Fabales</taxon>
        <taxon>Fabaceae</taxon>
        <taxon>Papilionoideae</taxon>
        <taxon>50 kb inversion clade</taxon>
        <taxon>NPAAA clade</taxon>
        <taxon>Hologalegina</taxon>
        <taxon>IRL clade</taxon>
        <taxon>Trifolieae</taxon>
        <taxon>Trifolium</taxon>
    </lineage>
</organism>
<proteinExistence type="predicted"/>
<accession>A0A392RK30</accession>
<comment type="caution">
    <text evidence="1">The sequence shown here is derived from an EMBL/GenBank/DDBJ whole genome shotgun (WGS) entry which is preliminary data.</text>
</comment>
<dbReference type="Proteomes" id="UP000265520">
    <property type="component" value="Unassembled WGS sequence"/>
</dbReference>
<evidence type="ECO:0000313" key="1">
    <source>
        <dbReference type="EMBL" id="MCI36609.1"/>
    </source>
</evidence>
<feature type="non-terminal residue" evidence="1">
    <location>
        <position position="79"/>
    </location>
</feature>
<keyword evidence="2" id="KW-1185">Reference proteome</keyword>
<evidence type="ECO:0000313" key="2">
    <source>
        <dbReference type="Proteomes" id="UP000265520"/>
    </source>
</evidence>
<protein>
    <submittedName>
        <fullName evidence="1">Phytoalexin-deficient 4-2 protein</fullName>
    </submittedName>
</protein>
<dbReference type="EMBL" id="LXQA010235600">
    <property type="protein sequence ID" value="MCI36609.1"/>
    <property type="molecule type" value="Genomic_DNA"/>
</dbReference>
<reference evidence="1 2" key="1">
    <citation type="journal article" date="2018" name="Front. Plant Sci.">
        <title>Red Clover (Trifolium pratense) and Zigzag Clover (T. medium) - A Picture of Genomic Similarities and Differences.</title>
        <authorList>
            <person name="Dluhosova J."/>
            <person name="Istvanek J."/>
            <person name="Nedelnik J."/>
            <person name="Repkova J."/>
        </authorList>
    </citation>
    <scope>NUCLEOTIDE SEQUENCE [LARGE SCALE GENOMIC DNA]</scope>
    <source>
        <strain evidence="2">cv. 10/8</strain>
        <tissue evidence="1">Leaf</tissue>
    </source>
</reference>
<dbReference type="AlphaFoldDB" id="A0A392RK30"/>
<name>A0A392RK30_9FABA</name>
<sequence>MKKVMSKPTKFISEGGSSNRPPLFQGDDYYYWKDNMELFLRSQDNNMWPVVETGEYVPLVKDSTTPKTQAEWTTTEADR</sequence>